<evidence type="ECO:0000313" key="2">
    <source>
        <dbReference type="EMBL" id="VDN11496.1"/>
    </source>
</evidence>
<dbReference type="OrthoDB" id="6268791at2759"/>
<dbReference type="AlphaFoldDB" id="A0A3P7P0T6"/>
<feature type="region of interest" description="Disordered" evidence="1">
    <location>
        <begin position="87"/>
        <end position="146"/>
    </location>
</feature>
<feature type="region of interest" description="Disordered" evidence="1">
    <location>
        <begin position="173"/>
        <end position="204"/>
    </location>
</feature>
<evidence type="ECO:0000256" key="1">
    <source>
        <dbReference type="SAM" id="MobiDB-lite"/>
    </source>
</evidence>
<reference evidence="2 3" key="1">
    <citation type="submission" date="2018-11" db="EMBL/GenBank/DDBJ databases">
        <authorList>
            <consortium name="Pathogen Informatics"/>
        </authorList>
    </citation>
    <scope>NUCLEOTIDE SEQUENCE [LARGE SCALE GENOMIC DNA]</scope>
</reference>
<sequence length="204" mass="22730">MGQCTSTPHKFVKRFNRLKSEDQREVFRLLTQIYDVSVDGFPKDFVDKSINTVSGLFDSASIAPTPGLEYRPFQRLRLTADPLSYTTGFFSENENPPPESELKTPTIPDENFHENQSEPPNVGDMKSTANNSNSLKPEPDAKSETNSGLSACTFTIPLEFQGFMVDNCWTAEKRSSPRQLEEPPEGNTASSRTFPTAAEKAQLV</sequence>
<evidence type="ECO:0000313" key="3">
    <source>
        <dbReference type="Proteomes" id="UP000281553"/>
    </source>
</evidence>
<protein>
    <submittedName>
        <fullName evidence="2">Uncharacterized protein</fullName>
    </submittedName>
</protein>
<feature type="non-terminal residue" evidence="2">
    <location>
        <position position="204"/>
    </location>
</feature>
<keyword evidence="3" id="KW-1185">Reference proteome</keyword>
<dbReference type="EMBL" id="UYRU01051582">
    <property type="protein sequence ID" value="VDN11496.1"/>
    <property type="molecule type" value="Genomic_DNA"/>
</dbReference>
<accession>A0A3P7P0T6</accession>
<name>A0A3P7P0T6_DIBLA</name>
<dbReference type="Proteomes" id="UP000281553">
    <property type="component" value="Unassembled WGS sequence"/>
</dbReference>
<gene>
    <name evidence="2" type="ORF">DILT_LOCUS7327</name>
</gene>
<organism evidence="2 3">
    <name type="scientific">Dibothriocephalus latus</name>
    <name type="common">Fish tapeworm</name>
    <name type="synonym">Diphyllobothrium latum</name>
    <dbReference type="NCBI Taxonomy" id="60516"/>
    <lineage>
        <taxon>Eukaryota</taxon>
        <taxon>Metazoa</taxon>
        <taxon>Spiralia</taxon>
        <taxon>Lophotrochozoa</taxon>
        <taxon>Platyhelminthes</taxon>
        <taxon>Cestoda</taxon>
        <taxon>Eucestoda</taxon>
        <taxon>Diphyllobothriidea</taxon>
        <taxon>Diphyllobothriidae</taxon>
        <taxon>Dibothriocephalus</taxon>
    </lineage>
</organism>
<proteinExistence type="predicted"/>